<evidence type="ECO:0000256" key="5">
    <source>
        <dbReference type="ARBA" id="ARBA00022777"/>
    </source>
</evidence>
<dbReference type="AlphaFoldDB" id="A0A381QV93"/>
<dbReference type="EC" id="2.7.1.148" evidence="2"/>
<keyword evidence="6" id="KW-0067">ATP-binding</keyword>
<evidence type="ECO:0000256" key="2">
    <source>
        <dbReference type="ARBA" id="ARBA00012052"/>
    </source>
</evidence>
<evidence type="ECO:0000256" key="3">
    <source>
        <dbReference type="ARBA" id="ARBA00022679"/>
    </source>
</evidence>
<dbReference type="GO" id="GO:0050515">
    <property type="term" value="F:4-(cytidine 5'-diphospho)-2-C-methyl-D-erythritol kinase activity"/>
    <property type="evidence" value="ECO:0007669"/>
    <property type="project" value="UniProtKB-EC"/>
</dbReference>
<reference evidence="10" key="1">
    <citation type="submission" date="2018-05" db="EMBL/GenBank/DDBJ databases">
        <authorList>
            <person name="Lanie J.A."/>
            <person name="Ng W.-L."/>
            <person name="Kazmierczak K.M."/>
            <person name="Andrzejewski T.M."/>
            <person name="Davidsen T.M."/>
            <person name="Wayne K.J."/>
            <person name="Tettelin H."/>
            <person name="Glass J.I."/>
            <person name="Rusch D."/>
            <person name="Podicherti R."/>
            <person name="Tsui H.-C.T."/>
            <person name="Winkler M.E."/>
        </authorList>
    </citation>
    <scope>NUCLEOTIDE SEQUENCE</scope>
</reference>
<dbReference type="InterPro" id="IPR006204">
    <property type="entry name" value="GHMP_kinase_N_dom"/>
</dbReference>
<comment type="similarity">
    <text evidence="1">Belongs to the GHMP kinase family. IspE subfamily.</text>
</comment>
<dbReference type="Gene3D" id="3.30.70.890">
    <property type="entry name" value="GHMP kinase, C-terminal domain"/>
    <property type="match status" value="1"/>
</dbReference>
<gene>
    <name evidence="10" type="ORF">METZ01_LOCUS35402</name>
</gene>
<dbReference type="InterPro" id="IPR020568">
    <property type="entry name" value="Ribosomal_Su5_D2-typ_SF"/>
</dbReference>
<evidence type="ECO:0000259" key="8">
    <source>
        <dbReference type="Pfam" id="PF00288"/>
    </source>
</evidence>
<dbReference type="GO" id="GO:0005524">
    <property type="term" value="F:ATP binding"/>
    <property type="evidence" value="ECO:0007669"/>
    <property type="project" value="UniProtKB-KW"/>
</dbReference>
<evidence type="ECO:0000259" key="9">
    <source>
        <dbReference type="Pfam" id="PF08544"/>
    </source>
</evidence>
<dbReference type="PANTHER" id="PTHR43527">
    <property type="entry name" value="4-DIPHOSPHOCYTIDYL-2-C-METHYL-D-ERYTHRITOL KINASE, CHLOROPLASTIC"/>
    <property type="match status" value="1"/>
</dbReference>
<dbReference type="GO" id="GO:0016114">
    <property type="term" value="P:terpenoid biosynthetic process"/>
    <property type="evidence" value="ECO:0007669"/>
    <property type="project" value="InterPro"/>
</dbReference>
<evidence type="ECO:0000256" key="4">
    <source>
        <dbReference type="ARBA" id="ARBA00022741"/>
    </source>
</evidence>
<dbReference type="HAMAP" id="MF_00061">
    <property type="entry name" value="IspE"/>
    <property type="match status" value="1"/>
</dbReference>
<dbReference type="Pfam" id="PF00288">
    <property type="entry name" value="GHMP_kinases_N"/>
    <property type="match status" value="1"/>
</dbReference>
<dbReference type="InterPro" id="IPR014721">
    <property type="entry name" value="Ribsml_uS5_D2-typ_fold_subgr"/>
</dbReference>
<feature type="domain" description="GHMP kinase N-terminal" evidence="8">
    <location>
        <begin position="69"/>
        <end position="146"/>
    </location>
</feature>
<dbReference type="EMBL" id="UINC01001512">
    <property type="protein sequence ID" value="SUZ82548.1"/>
    <property type="molecule type" value="Genomic_DNA"/>
</dbReference>
<accession>A0A381QV93</accession>
<dbReference type="Gene3D" id="3.30.230.10">
    <property type="match status" value="1"/>
</dbReference>
<keyword evidence="4" id="KW-0547">Nucleotide-binding</keyword>
<keyword evidence="5" id="KW-0418">Kinase</keyword>
<keyword evidence="3" id="KW-0808">Transferase</keyword>
<dbReference type="NCBIfam" id="TIGR00154">
    <property type="entry name" value="ispE"/>
    <property type="match status" value="1"/>
</dbReference>
<evidence type="ECO:0000256" key="1">
    <source>
        <dbReference type="ARBA" id="ARBA00009684"/>
    </source>
</evidence>
<dbReference type="PIRSF" id="PIRSF010376">
    <property type="entry name" value="IspE"/>
    <property type="match status" value="1"/>
</dbReference>
<dbReference type="InterPro" id="IPR004424">
    <property type="entry name" value="IspE"/>
</dbReference>
<proteinExistence type="inferred from homology"/>
<dbReference type="PANTHER" id="PTHR43527:SF2">
    <property type="entry name" value="4-DIPHOSPHOCYTIDYL-2-C-METHYL-D-ERYTHRITOL KINASE, CHLOROPLASTIC"/>
    <property type="match status" value="1"/>
</dbReference>
<dbReference type="SUPFAM" id="SSF54211">
    <property type="entry name" value="Ribosomal protein S5 domain 2-like"/>
    <property type="match status" value="1"/>
</dbReference>
<feature type="domain" description="GHMP kinase C-terminal" evidence="9">
    <location>
        <begin position="206"/>
        <end position="277"/>
    </location>
</feature>
<dbReference type="SUPFAM" id="SSF55060">
    <property type="entry name" value="GHMP Kinase, C-terminal domain"/>
    <property type="match status" value="1"/>
</dbReference>
<protein>
    <recommendedName>
        <fullName evidence="2">4-(cytidine 5'-diphospho)-2-C-methyl-D-erythritol kinase</fullName>
        <ecNumber evidence="2">2.7.1.148</ecNumber>
    </recommendedName>
    <alternativeName>
        <fullName evidence="7">4-(cytidine-5'-diphospho)-2-C-methyl-D-erythritol kinase</fullName>
    </alternativeName>
</protein>
<dbReference type="InterPro" id="IPR036554">
    <property type="entry name" value="GHMP_kinase_C_sf"/>
</dbReference>
<name>A0A381QV93_9ZZZZ</name>
<sequence length="302" mass="33276">MTLPNKLQFKTPAKINLGLHIHKKREDGFHELETLFQMVAWFDEMEMEGAPEKVELFCDAPGIPNDESNLVIKAARLLQNNFPGKCGGVKIKLQKNIPSGAGLGGGSGNAAGALLALNILWDLKLPRSELLTMASDLGSDVPFFLMSPCAIGKGKGEILQPIESPMIFYTLMIYPGFPISTSWVYSNLKLKLTKTKNNISILKNFLVRSDFAQLGAALQNDLEPFVIKRYPEILEIKNELLNLGAEGTLLSGSGSTVFGIFENPEIAKKALARFTGKKYRVCLAKSITRFSEFFPEVMISAF</sequence>
<evidence type="ECO:0000256" key="7">
    <source>
        <dbReference type="ARBA" id="ARBA00032554"/>
    </source>
</evidence>
<evidence type="ECO:0000313" key="10">
    <source>
        <dbReference type="EMBL" id="SUZ82548.1"/>
    </source>
</evidence>
<evidence type="ECO:0000256" key="6">
    <source>
        <dbReference type="ARBA" id="ARBA00022840"/>
    </source>
</evidence>
<organism evidence="10">
    <name type="scientific">marine metagenome</name>
    <dbReference type="NCBI Taxonomy" id="408172"/>
    <lineage>
        <taxon>unclassified sequences</taxon>
        <taxon>metagenomes</taxon>
        <taxon>ecological metagenomes</taxon>
    </lineage>
</organism>
<dbReference type="Pfam" id="PF08544">
    <property type="entry name" value="GHMP_kinases_C"/>
    <property type="match status" value="1"/>
</dbReference>
<dbReference type="InterPro" id="IPR013750">
    <property type="entry name" value="GHMP_kinase_C_dom"/>
</dbReference>